<keyword evidence="3" id="KW-1185">Reference proteome</keyword>
<dbReference type="AlphaFoldDB" id="A0AA88AH53"/>
<feature type="region of interest" description="Disordered" evidence="1">
    <location>
        <begin position="1"/>
        <end position="101"/>
    </location>
</feature>
<evidence type="ECO:0000313" key="2">
    <source>
        <dbReference type="EMBL" id="GMN45883.1"/>
    </source>
</evidence>
<organism evidence="2 3">
    <name type="scientific">Ficus carica</name>
    <name type="common">Common fig</name>
    <dbReference type="NCBI Taxonomy" id="3494"/>
    <lineage>
        <taxon>Eukaryota</taxon>
        <taxon>Viridiplantae</taxon>
        <taxon>Streptophyta</taxon>
        <taxon>Embryophyta</taxon>
        <taxon>Tracheophyta</taxon>
        <taxon>Spermatophyta</taxon>
        <taxon>Magnoliopsida</taxon>
        <taxon>eudicotyledons</taxon>
        <taxon>Gunneridae</taxon>
        <taxon>Pentapetalae</taxon>
        <taxon>rosids</taxon>
        <taxon>fabids</taxon>
        <taxon>Rosales</taxon>
        <taxon>Moraceae</taxon>
        <taxon>Ficeae</taxon>
        <taxon>Ficus</taxon>
    </lineage>
</organism>
<comment type="caution">
    <text evidence="2">The sequence shown here is derived from an EMBL/GenBank/DDBJ whole genome shotgun (WGS) entry which is preliminary data.</text>
</comment>
<dbReference type="InterPro" id="IPR012442">
    <property type="entry name" value="DUF1645_plant"/>
</dbReference>
<dbReference type="PANTHER" id="PTHR33095:SF23">
    <property type="entry name" value="DUF1645 FAMILY PROTEIN"/>
    <property type="match status" value="1"/>
</dbReference>
<accession>A0AA88AH53</accession>
<sequence>MGNDKSALPPPQPPPPPRRRQPLRTLMVEEERETATSWSSSEADENDGLQHGSYCVWTPRNGGAGSGARGGKKSKSTGSSKRWKIRDLLGGSDRSDRRKDRTIVVIAAPSKKVSKGDKAAEKGAATAKDGAKNDVVFAAAERAGKDEDKRKSYKHDLVGFLANVNGLSRNLHPF</sequence>
<proteinExistence type="predicted"/>
<dbReference type="EMBL" id="BTGU01000021">
    <property type="protein sequence ID" value="GMN45883.1"/>
    <property type="molecule type" value="Genomic_DNA"/>
</dbReference>
<dbReference type="Pfam" id="PF07816">
    <property type="entry name" value="DUF1645"/>
    <property type="match status" value="1"/>
</dbReference>
<dbReference type="PANTHER" id="PTHR33095">
    <property type="entry name" value="OS07G0619500 PROTEIN"/>
    <property type="match status" value="1"/>
</dbReference>
<gene>
    <name evidence="2" type="ORF">TIFTF001_015071</name>
</gene>
<name>A0AA88AH53_FICCA</name>
<dbReference type="Proteomes" id="UP001187192">
    <property type="component" value="Unassembled WGS sequence"/>
</dbReference>
<evidence type="ECO:0000256" key="1">
    <source>
        <dbReference type="SAM" id="MobiDB-lite"/>
    </source>
</evidence>
<reference evidence="2" key="1">
    <citation type="submission" date="2023-07" db="EMBL/GenBank/DDBJ databases">
        <title>draft genome sequence of fig (Ficus carica).</title>
        <authorList>
            <person name="Takahashi T."/>
            <person name="Nishimura K."/>
        </authorList>
    </citation>
    <scope>NUCLEOTIDE SEQUENCE</scope>
</reference>
<evidence type="ECO:0000313" key="3">
    <source>
        <dbReference type="Proteomes" id="UP001187192"/>
    </source>
</evidence>
<protein>
    <submittedName>
        <fullName evidence="2">Uncharacterized protein</fullName>
    </submittedName>
</protein>